<dbReference type="HOGENOM" id="CLU_054524_0_0_10"/>
<keyword evidence="2" id="KW-0812">Transmembrane</keyword>
<dbReference type="eggNOG" id="COG1463">
    <property type="taxonomic scope" value="Bacteria"/>
</dbReference>
<evidence type="ECO:0000313" key="5">
    <source>
        <dbReference type="Proteomes" id="UP000008461"/>
    </source>
</evidence>
<keyword evidence="5" id="KW-1185">Reference proteome</keyword>
<proteinExistence type="predicted"/>
<dbReference type="PANTHER" id="PTHR33371:SF4">
    <property type="entry name" value="INTERMEMBRANE PHOSPHOLIPID TRANSPORT SYSTEM BINDING PROTEIN MLAD"/>
    <property type="match status" value="1"/>
</dbReference>
<dbReference type="InterPro" id="IPR003399">
    <property type="entry name" value="Mce/MlaD"/>
</dbReference>
<evidence type="ECO:0000256" key="1">
    <source>
        <dbReference type="SAM" id="Coils"/>
    </source>
</evidence>
<protein>
    <submittedName>
        <fullName evidence="4">Mammalian cell entry related domain protein</fullName>
    </submittedName>
</protein>
<dbReference type="Pfam" id="PF02470">
    <property type="entry name" value="MlaD"/>
    <property type="match status" value="1"/>
</dbReference>
<keyword evidence="1" id="KW-0175">Coiled coil</keyword>
<dbReference type="STRING" id="760192.Halhy_1915"/>
<name>F4L5C0_HALH1</name>
<dbReference type="EMBL" id="CP002691">
    <property type="protein sequence ID" value="AEE49800.1"/>
    <property type="molecule type" value="Genomic_DNA"/>
</dbReference>
<dbReference type="RefSeq" id="WP_013764353.1">
    <property type="nucleotide sequence ID" value="NC_015510.1"/>
</dbReference>
<dbReference type="AlphaFoldDB" id="F4L5C0"/>
<dbReference type="PANTHER" id="PTHR33371">
    <property type="entry name" value="INTERMEMBRANE PHOSPHOLIPID TRANSPORT SYSTEM BINDING PROTEIN MLAD-RELATED"/>
    <property type="match status" value="1"/>
</dbReference>
<feature type="coiled-coil region" evidence="1">
    <location>
        <begin position="233"/>
        <end position="260"/>
    </location>
</feature>
<feature type="transmembrane region" description="Helical" evidence="2">
    <location>
        <begin position="12"/>
        <end position="30"/>
    </location>
</feature>
<keyword evidence="2" id="KW-0472">Membrane</keyword>
<evidence type="ECO:0000259" key="3">
    <source>
        <dbReference type="Pfam" id="PF02470"/>
    </source>
</evidence>
<feature type="domain" description="Mce/MlaD" evidence="3">
    <location>
        <begin position="41"/>
        <end position="117"/>
    </location>
</feature>
<evidence type="ECO:0000256" key="2">
    <source>
        <dbReference type="SAM" id="Phobius"/>
    </source>
</evidence>
<reference evidence="4 5" key="1">
    <citation type="journal article" date="2011" name="Stand. Genomic Sci.">
        <title>Complete genome sequence of Haliscomenobacter hydrossis type strain (O).</title>
        <authorList>
            <consortium name="US DOE Joint Genome Institute (JGI-PGF)"/>
            <person name="Daligault H."/>
            <person name="Lapidus A."/>
            <person name="Zeytun A."/>
            <person name="Nolan M."/>
            <person name="Lucas S."/>
            <person name="Del Rio T.G."/>
            <person name="Tice H."/>
            <person name="Cheng J.F."/>
            <person name="Tapia R."/>
            <person name="Han C."/>
            <person name="Goodwin L."/>
            <person name="Pitluck S."/>
            <person name="Liolios K."/>
            <person name="Pagani I."/>
            <person name="Ivanova N."/>
            <person name="Huntemann M."/>
            <person name="Mavromatis K."/>
            <person name="Mikhailova N."/>
            <person name="Pati A."/>
            <person name="Chen A."/>
            <person name="Palaniappan K."/>
            <person name="Land M."/>
            <person name="Hauser L."/>
            <person name="Brambilla E.M."/>
            <person name="Rohde M."/>
            <person name="Verbarg S."/>
            <person name="Goker M."/>
            <person name="Bristow J."/>
            <person name="Eisen J.A."/>
            <person name="Markowitz V."/>
            <person name="Hugenholtz P."/>
            <person name="Kyrpides N.C."/>
            <person name="Klenk H.P."/>
            <person name="Woyke T."/>
        </authorList>
    </citation>
    <scope>NUCLEOTIDE SEQUENCE [LARGE SCALE GENOMIC DNA]</scope>
    <source>
        <strain evidence="5">ATCC 27775 / DSM 1100 / LMG 10767 / O</strain>
    </source>
</reference>
<sequence>MKNQNAESVRLGIFVLCGLFLLILTLYFIGKNRGMFTDSFELKTRFRAVNGLMSGNNVRYSGIEIGAVESVIFLNDTSIEVTMNIQTKMRDIIRRNAVASLGTDGLIGNRVVNLFPGKGSAPVAKAGDLLPSREEISTDAMLQTLSRTNDNIAVIAEDLRLTVRHISTSAQLTRLLDDLSLSTNLKASLIHLHETTEQTSTLMSGVTRTFAKATQHEGTLATLFTDTSMAGQFKQTLSNIQTVEENAQKLVQNLDRVISSVDKDLNQRKGTLGALLKDTSITESLRHTLSNVEESSDALRLNMEALKHNFLLRGYFKRMEKKKMNNY</sequence>
<evidence type="ECO:0000313" key="4">
    <source>
        <dbReference type="EMBL" id="AEE49800.1"/>
    </source>
</evidence>
<dbReference type="OrthoDB" id="9771725at2"/>
<organism evidence="4 5">
    <name type="scientific">Haliscomenobacter hydrossis (strain ATCC 27775 / DSM 1100 / LMG 10767 / O)</name>
    <dbReference type="NCBI Taxonomy" id="760192"/>
    <lineage>
        <taxon>Bacteria</taxon>
        <taxon>Pseudomonadati</taxon>
        <taxon>Bacteroidota</taxon>
        <taxon>Saprospiria</taxon>
        <taxon>Saprospirales</taxon>
        <taxon>Haliscomenobacteraceae</taxon>
        <taxon>Haliscomenobacter</taxon>
    </lineage>
</organism>
<dbReference type="Proteomes" id="UP000008461">
    <property type="component" value="Chromosome"/>
</dbReference>
<gene>
    <name evidence="4" type="ordered locus">Halhy_1915</name>
</gene>
<accession>F4L5C0</accession>
<dbReference type="KEGG" id="hhy:Halhy_1915"/>
<dbReference type="InterPro" id="IPR052336">
    <property type="entry name" value="MlaD_Phospholipid_Transporter"/>
</dbReference>
<keyword evidence="2" id="KW-1133">Transmembrane helix</keyword>
<reference key="2">
    <citation type="submission" date="2011-04" db="EMBL/GenBank/DDBJ databases">
        <title>Complete sequence of chromosome of Haliscomenobacter hydrossis DSM 1100.</title>
        <authorList>
            <consortium name="US DOE Joint Genome Institute (JGI-PGF)"/>
            <person name="Lucas S."/>
            <person name="Han J."/>
            <person name="Lapidus A."/>
            <person name="Bruce D."/>
            <person name="Goodwin L."/>
            <person name="Pitluck S."/>
            <person name="Peters L."/>
            <person name="Kyrpides N."/>
            <person name="Mavromatis K."/>
            <person name="Ivanova N."/>
            <person name="Ovchinnikova G."/>
            <person name="Pagani I."/>
            <person name="Daligault H."/>
            <person name="Detter J.C."/>
            <person name="Han C."/>
            <person name="Land M."/>
            <person name="Hauser L."/>
            <person name="Markowitz V."/>
            <person name="Cheng J.-F."/>
            <person name="Hugenholtz P."/>
            <person name="Woyke T."/>
            <person name="Wu D."/>
            <person name="Verbarg S."/>
            <person name="Frueling A."/>
            <person name="Brambilla E."/>
            <person name="Klenk H.-P."/>
            <person name="Eisen J.A."/>
        </authorList>
    </citation>
    <scope>NUCLEOTIDE SEQUENCE</scope>
    <source>
        <strain>DSM 1100</strain>
    </source>
</reference>